<keyword evidence="2" id="KW-1185">Reference proteome</keyword>
<protein>
    <submittedName>
        <fullName evidence="1">Uncharacterized protein</fullName>
    </submittedName>
</protein>
<proteinExistence type="predicted"/>
<dbReference type="EMBL" id="CM055753">
    <property type="protein sequence ID" value="KAJ7991887.1"/>
    <property type="molecule type" value="Genomic_DNA"/>
</dbReference>
<accession>A0ACC2FKM2</accession>
<comment type="caution">
    <text evidence="1">The sequence shown here is derived from an EMBL/GenBank/DDBJ whole genome shotgun (WGS) entry which is preliminary data.</text>
</comment>
<sequence length="117" mass="13056">MRLSPAVDYRELVFLFVQKRGSGYERPVHRHSSASPCGKRKERALTVATPGARHLSARLRVTLIGAKRVISARVVISVKTCYTDVFICSHAQASRQRHTCLRTYVATCSEVSDAVRV</sequence>
<dbReference type="Proteomes" id="UP001157502">
    <property type="component" value="Chromosome 26"/>
</dbReference>
<organism evidence="1 2">
    <name type="scientific">Dallia pectoralis</name>
    <name type="common">Alaska blackfish</name>
    <dbReference type="NCBI Taxonomy" id="75939"/>
    <lineage>
        <taxon>Eukaryota</taxon>
        <taxon>Metazoa</taxon>
        <taxon>Chordata</taxon>
        <taxon>Craniata</taxon>
        <taxon>Vertebrata</taxon>
        <taxon>Euteleostomi</taxon>
        <taxon>Actinopterygii</taxon>
        <taxon>Neopterygii</taxon>
        <taxon>Teleostei</taxon>
        <taxon>Protacanthopterygii</taxon>
        <taxon>Esociformes</taxon>
        <taxon>Umbridae</taxon>
        <taxon>Dallia</taxon>
    </lineage>
</organism>
<name>A0ACC2FKM2_DALPE</name>
<gene>
    <name evidence="1" type="ORF">DPEC_G00288510</name>
</gene>
<reference evidence="1" key="1">
    <citation type="submission" date="2021-05" db="EMBL/GenBank/DDBJ databases">
        <authorList>
            <person name="Pan Q."/>
            <person name="Jouanno E."/>
            <person name="Zahm M."/>
            <person name="Klopp C."/>
            <person name="Cabau C."/>
            <person name="Louis A."/>
            <person name="Berthelot C."/>
            <person name="Parey E."/>
            <person name="Roest Crollius H."/>
            <person name="Montfort J."/>
            <person name="Robinson-Rechavi M."/>
            <person name="Bouchez O."/>
            <person name="Lampietro C."/>
            <person name="Lopez Roques C."/>
            <person name="Donnadieu C."/>
            <person name="Postlethwait J."/>
            <person name="Bobe J."/>
            <person name="Dillon D."/>
            <person name="Chandos A."/>
            <person name="von Hippel F."/>
            <person name="Guiguen Y."/>
        </authorList>
    </citation>
    <scope>NUCLEOTIDE SEQUENCE</scope>
    <source>
        <strain evidence="1">YG-Jan2019</strain>
    </source>
</reference>
<evidence type="ECO:0000313" key="2">
    <source>
        <dbReference type="Proteomes" id="UP001157502"/>
    </source>
</evidence>
<evidence type="ECO:0000313" key="1">
    <source>
        <dbReference type="EMBL" id="KAJ7991887.1"/>
    </source>
</evidence>